<sequence length="129" mass="14273">MAQRLGLRAVDHTAVNHVLTAEPPIGLFELGHRLGISSGSATELVARLERAGHLERRRDGHDRRRVALYLGEETLTRVLGELAPLFAAVDDAAEQFTEAELAVMGRYLRLVAERMRHFARSDLAGSSYV</sequence>
<reference evidence="3" key="1">
    <citation type="journal article" date="2019" name="Int. J. Syst. Evol. Microbiol.">
        <title>The Global Catalogue of Microorganisms (GCM) 10K type strain sequencing project: providing services to taxonomists for standard genome sequencing and annotation.</title>
        <authorList>
            <consortium name="The Broad Institute Genomics Platform"/>
            <consortium name="The Broad Institute Genome Sequencing Center for Infectious Disease"/>
            <person name="Wu L."/>
            <person name="Ma J."/>
        </authorList>
    </citation>
    <scope>NUCLEOTIDE SEQUENCE [LARGE SCALE GENOMIC DNA]</scope>
    <source>
        <strain evidence="3">CCUG 50347</strain>
    </source>
</reference>
<dbReference type="InterPro" id="IPR000835">
    <property type="entry name" value="HTH_MarR-typ"/>
</dbReference>
<dbReference type="SUPFAM" id="SSF46785">
    <property type="entry name" value="Winged helix' DNA-binding domain"/>
    <property type="match status" value="1"/>
</dbReference>
<comment type="caution">
    <text evidence="2">The sequence shown here is derived from an EMBL/GenBank/DDBJ whole genome shotgun (WGS) entry which is preliminary data.</text>
</comment>
<feature type="domain" description="HTH marR-type" evidence="1">
    <location>
        <begin position="1"/>
        <end position="113"/>
    </location>
</feature>
<dbReference type="PANTHER" id="PTHR33164">
    <property type="entry name" value="TRANSCRIPTIONAL REGULATOR, MARR FAMILY"/>
    <property type="match status" value="1"/>
</dbReference>
<proteinExistence type="predicted"/>
<dbReference type="EMBL" id="JBHSIM010000064">
    <property type="protein sequence ID" value="MFC4836518.1"/>
    <property type="molecule type" value="Genomic_DNA"/>
</dbReference>
<accession>A0ABV9RTD4</accession>
<protein>
    <submittedName>
        <fullName evidence="2">MarR family transcriptional regulator</fullName>
    </submittedName>
</protein>
<dbReference type="Pfam" id="PF12802">
    <property type="entry name" value="MarR_2"/>
    <property type="match status" value="1"/>
</dbReference>
<gene>
    <name evidence="2" type="ORF">ACFPEL_29220</name>
</gene>
<dbReference type="Gene3D" id="1.10.10.10">
    <property type="entry name" value="Winged helix-like DNA-binding domain superfamily/Winged helix DNA-binding domain"/>
    <property type="match status" value="1"/>
</dbReference>
<evidence type="ECO:0000313" key="2">
    <source>
        <dbReference type="EMBL" id="MFC4836518.1"/>
    </source>
</evidence>
<evidence type="ECO:0000259" key="1">
    <source>
        <dbReference type="PROSITE" id="PS50995"/>
    </source>
</evidence>
<dbReference type="PANTHER" id="PTHR33164:SF106">
    <property type="entry name" value="TRANSCRIPTIONAL REGULATORY PROTEIN"/>
    <property type="match status" value="1"/>
</dbReference>
<name>A0ABV9RTD4_9PSEU</name>
<organism evidence="2 3">
    <name type="scientific">Actinomycetospora chibensis</name>
    <dbReference type="NCBI Taxonomy" id="663606"/>
    <lineage>
        <taxon>Bacteria</taxon>
        <taxon>Bacillati</taxon>
        <taxon>Actinomycetota</taxon>
        <taxon>Actinomycetes</taxon>
        <taxon>Pseudonocardiales</taxon>
        <taxon>Pseudonocardiaceae</taxon>
        <taxon>Actinomycetospora</taxon>
    </lineage>
</organism>
<dbReference type="RefSeq" id="WP_274192022.1">
    <property type="nucleotide sequence ID" value="NZ_BAABHN010000064.1"/>
</dbReference>
<evidence type="ECO:0000313" key="3">
    <source>
        <dbReference type="Proteomes" id="UP001595909"/>
    </source>
</evidence>
<dbReference type="Proteomes" id="UP001595909">
    <property type="component" value="Unassembled WGS sequence"/>
</dbReference>
<dbReference type="InterPro" id="IPR036388">
    <property type="entry name" value="WH-like_DNA-bd_sf"/>
</dbReference>
<keyword evidence="3" id="KW-1185">Reference proteome</keyword>
<dbReference type="PROSITE" id="PS50995">
    <property type="entry name" value="HTH_MARR_2"/>
    <property type="match status" value="1"/>
</dbReference>
<dbReference type="InterPro" id="IPR036390">
    <property type="entry name" value="WH_DNA-bd_sf"/>
</dbReference>
<dbReference type="InterPro" id="IPR039422">
    <property type="entry name" value="MarR/SlyA-like"/>
</dbReference>